<dbReference type="AlphaFoldDB" id="A0A3S5AD15"/>
<evidence type="ECO:0000313" key="1">
    <source>
        <dbReference type="EMBL" id="VEL20815.1"/>
    </source>
</evidence>
<keyword evidence="2" id="KW-1185">Reference proteome</keyword>
<proteinExistence type="predicted"/>
<organism evidence="1 2">
    <name type="scientific">Protopolystoma xenopodis</name>
    <dbReference type="NCBI Taxonomy" id="117903"/>
    <lineage>
        <taxon>Eukaryota</taxon>
        <taxon>Metazoa</taxon>
        <taxon>Spiralia</taxon>
        <taxon>Lophotrochozoa</taxon>
        <taxon>Platyhelminthes</taxon>
        <taxon>Monogenea</taxon>
        <taxon>Polyopisthocotylea</taxon>
        <taxon>Polystomatidea</taxon>
        <taxon>Polystomatidae</taxon>
        <taxon>Protopolystoma</taxon>
    </lineage>
</organism>
<evidence type="ECO:0000313" key="2">
    <source>
        <dbReference type="Proteomes" id="UP000784294"/>
    </source>
</evidence>
<protein>
    <submittedName>
        <fullName evidence="1">Uncharacterized protein</fullName>
    </submittedName>
</protein>
<sequence length="95" mass="10831">MRASICRQAAESDRTGPVKLTRSVVGQTICTNEIQSVPSGTENTSFSELLRKYRLFVHFRLLRGFAILLESGLDGSKHCWVRGRQQPWTPKPLWK</sequence>
<gene>
    <name evidence="1" type="ORF">PXEA_LOCUS14255</name>
</gene>
<accession>A0A3S5AD15</accession>
<dbReference type="EMBL" id="CAAALY010048127">
    <property type="protein sequence ID" value="VEL20815.1"/>
    <property type="molecule type" value="Genomic_DNA"/>
</dbReference>
<comment type="caution">
    <text evidence="1">The sequence shown here is derived from an EMBL/GenBank/DDBJ whole genome shotgun (WGS) entry which is preliminary data.</text>
</comment>
<dbReference type="Proteomes" id="UP000784294">
    <property type="component" value="Unassembled WGS sequence"/>
</dbReference>
<name>A0A3S5AD15_9PLAT</name>
<reference evidence="1" key="1">
    <citation type="submission" date="2018-11" db="EMBL/GenBank/DDBJ databases">
        <authorList>
            <consortium name="Pathogen Informatics"/>
        </authorList>
    </citation>
    <scope>NUCLEOTIDE SEQUENCE</scope>
</reference>